<dbReference type="AlphaFoldDB" id="A0A9N7VUQ9"/>
<dbReference type="EMBL" id="CADEAL010004398">
    <property type="protein sequence ID" value="CAB1458661.1"/>
    <property type="molecule type" value="Genomic_DNA"/>
</dbReference>
<dbReference type="Proteomes" id="UP001153269">
    <property type="component" value="Unassembled WGS sequence"/>
</dbReference>
<sequence>MSKVQRVNNSVIHLLGLKGSPSTLHRDMVTSSAYSTVEKWSLAEGVRMATPVLEGRSHQQYTGHYLKRSSKRNMSVGKILLVQSNPQYVRRVMLQKRISDSYNKIQMGGGSAATPGSVSVGGFKITTIQFLAPHVVLDILETSARDPRSASATVFGADVGESCSRLMSHSFWLSCASEES</sequence>
<organism evidence="1 2">
    <name type="scientific">Pleuronectes platessa</name>
    <name type="common">European plaice</name>
    <dbReference type="NCBI Taxonomy" id="8262"/>
    <lineage>
        <taxon>Eukaryota</taxon>
        <taxon>Metazoa</taxon>
        <taxon>Chordata</taxon>
        <taxon>Craniata</taxon>
        <taxon>Vertebrata</taxon>
        <taxon>Euteleostomi</taxon>
        <taxon>Actinopterygii</taxon>
        <taxon>Neopterygii</taxon>
        <taxon>Teleostei</taxon>
        <taxon>Neoteleostei</taxon>
        <taxon>Acanthomorphata</taxon>
        <taxon>Carangaria</taxon>
        <taxon>Pleuronectiformes</taxon>
        <taxon>Pleuronectoidei</taxon>
        <taxon>Pleuronectidae</taxon>
        <taxon>Pleuronectes</taxon>
    </lineage>
</organism>
<comment type="caution">
    <text evidence="1">The sequence shown here is derived from an EMBL/GenBank/DDBJ whole genome shotgun (WGS) entry which is preliminary data.</text>
</comment>
<evidence type="ECO:0000313" key="2">
    <source>
        <dbReference type="Proteomes" id="UP001153269"/>
    </source>
</evidence>
<evidence type="ECO:0000313" key="1">
    <source>
        <dbReference type="EMBL" id="CAB1458661.1"/>
    </source>
</evidence>
<proteinExistence type="predicted"/>
<protein>
    <submittedName>
        <fullName evidence="1">Uncharacterized protein</fullName>
    </submittedName>
</protein>
<reference evidence="1" key="1">
    <citation type="submission" date="2020-03" db="EMBL/GenBank/DDBJ databases">
        <authorList>
            <person name="Weist P."/>
        </authorList>
    </citation>
    <scope>NUCLEOTIDE SEQUENCE</scope>
</reference>
<keyword evidence="2" id="KW-1185">Reference proteome</keyword>
<gene>
    <name evidence="1" type="ORF">PLEPLA_LOCUS46491</name>
</gene>
<name>A0A9N7VUQ9_PLEPL</name>
<accession>A0A9N7VUQ9</accession>